<comment type="similarity">
    <text evidence="3">Belongs to the TEX28 family.</text>
</comment>
<evidence type="ECO:0000256" key="6">
    <source>
        <dbReference type="ARBA" id="ARBA00023013"/>
    </source>
</evidence>
<sequence>CVMMSLPGRGQVLRALCGRTPGGAGSARRRLFGAVDHEELRRDCTRLMRAELEDASRRWNFDFPAHKPRRGGDFEWVELSEARVPFLYRDCNVGAQQKGAWPGLKKEDFPTTPESCDRTPHALKRKQTNITVAHGGSDGNISVEGVGSVLGAGSWQGEGPGEGQRTRAALDHLQQKILKITEQIRVEQEARDDNVAEYLKLAHNADKQQASRIKHVFEKKNQKSAQTIAHLHKKLEHYHKKLKEIEQNGLARQPKDVLRDMQQGLKDVGANVRAGISGFGGGVVEGVRGGVSALIRNKFGSEDNITHLKDTLGPGHTEDAPPRALSGSATLVSSPKYGSDDECSSGTSGSGAGSNSGGGGAICMGSPRMDGHHHHHHHHHHTSTSWDTLLEGLQEIKASQVHMEDAMEEMKTQLQSDYSYMTQCLQEERYRYDRLEEQLNDLSELHQNELSNLKQELASMEEKVAYQSYERARDIQ</sequence>
<feature type="region of interest" description="Disordered" evidence="10">
    <location>
        <begin position="306"/>
        <end position="384"/>
    </location>
</feature>
<dbReference type="GO" id="GO:0012505">
    <property type="term" value="C:endomembrane system"/>
    <property type="evidence" value="ECO:0007669"/>
    <property type="project" value="TreeGrafter"/>
</dbReference>
<dbReference type="InterPro" id="IPR003175">
    <property type="entry name" value="CDI_dom"/>
</dbReference>
<dbReference type="GO" id="GO:0051726">
    <property type="term" value="P:regulation of cell cycle"/>
    <property type="evidence" value="ECO:0007669"/>
    <property type="project" value="InterPro"/>
</dbReference>
<dbReference type="OrthoDB" id="10072335at2759"/>
<dbReference type="GO" id="GO:0005634">
    <property type="term" value="C:nucleus"/>
    <property type="evidence" value="ECO:0007669"/>
    <property type="project" value="InterPro"/>
</dbReference>
<proteinExistence type="inferred from homology"/>
<evidence type="ECO:0000256" key="7">
    <source>
        <dbReference type="ARBA" id="ARBA00023054"/>
    </source>
</evidence>
<evidence type="ECO:0000256" key="1">
    <source>
        <dbReference type="ARBA" id="ARBA00004370"/>
    </source>
</evidence>
<dbReference type="EMBL" id="QNUK01000943">
    <property type="protein sequence ID" value="KAF5888648.1"/>
    <property type="molecule type" value="Genomic_DNA"/>
</dbReference>
<feature type="compositionally biased region" description="Basic and acidic residues" evidence="10">
    <location>
        <begin position="306"/>
        <end position="321"/>
    </location>
</feature>
<keyword evidence="7 9" id="KW-0175">Coiled coil</keyword>
<reference evidence="12" key="1">
    <citation type="submission" date="2020-07" db="EMBL/GenBank/DDBJ databases">
        <title>Clarias magur genome sequencing, assembly and annotation.</title>
        <authorList>
            <person name="Kushwaha B."/>
            <person name="Kumar R."/>
            <person name="Das P."/>
            <person name="Joshi C.G."/>
            <person name="Kumar D."/>
            <person name="Nagpure N.S."/>
            <person name="Pandey M."/>
            <person name="Agarwal S."/>
            <person name="Srivastava S."/>
            <person name="Singh M."/>
            <person name="Sahoo L."/>
            <person name="Jayasankar P."/>
            <person name="Meher P.K."/>
            <person name="Koringa P.G."/>
            <person name="Iquebal M.A."/>
            <person name="Das S.P."/>
            <person name="Bit A."/>
            <person name="Patnaik S."/>
            <person name="Patel N."/>
            <person name="Shah T.M."/>
            <person name="Hinsu A."/>
            <person name="Jena J.K."/>
        </authorList>
    </citation>
    <scope>NUCLEOTIDE SEQUENCE</scope>
    <source>
        <strain evidence="12">CIFAMagur01</strain>
        <tissue evidence="12">Testis</tissue>
    </source>
</reference>
<evidence type="ECO:0000256" key="9">
    <source>
        <dbReference type="SAM" id="Coils"/>
    </source>
</evidence>
<protein>
    <submittedName>
        <fullName evidence="12">Transmembrane and coiled-coil domains protein 2</fullName>
    </submittedName>
</protein>
<dbReference type="PANTHER" id="PTHR17613">
    <property type="entry name" value="CEREBRAL PROTEIN-11-RELATED"/>
    <property type="match status" value="1"/>
</dbReference>
<feature type="non-terminal residue" evidence="12">
    <location>
        <position position="476"/>
    </location>
</feature>
<evidence type="ECO:0000256" key="5">
    <source>
        <dbReference type="ARBA" id="ARBA00022989"/>
    </source>
</evidence>
<dbReference type="Gene3D" id="4.10.365.10">
    <property type="entry name" value="p27"/>
    <property type="match status" value="1"/>
</dbReference>
<dbReference type="GO" id="GO:0004861">
    <property type="term" value="F:cyclin-dependent protein serine/threonine kinase inhibitor activity"/>
    <property type="evidence" value="ECO:0007669"/>
    <property type="project" value="InterPro"/>
</dbReference>
<evidence type="ECO:0000256" key="3">
    <source>
        <dbReference type="ARBA" id="ARBA00008108"/>
    </source>
</evidence>
<evidence type="ECO:0000313" key="13">
    <source>
        <dbReference type="Proteomes" id="UP000727407"/>
    </source>
</evidence>
<dbReference type="GO" id="GO:0042982">
    <property type="term" value="P:amyloid precursor protein metabolic process"/>
    <property type="evidence" value="ECO:0007669"/>
    <property type="project" value="TreeGrafter"/>
</dbReference>
<dbReference type="Pfam" id="PF02234">
    <property type="entry name" value="CDI"/>
    <property type="match status" value="1"/>
</dbReference>
<dbReference type="Proteomes" id="UP000727407">
    <property type="component" value="Unassembled WGS sequence"/>
</dbReference>
<dbReference type="InterPro" id="IPR019394">
    <property type="entry name" value="TEX28/TMCC"/>
</dbReference>
<dbReference type="GO" id="GO:0016020">
    <property type="term" value="C:membrane"/>
    <property type="evidence" value="ECO:0007669"/>
    <property type="project" value="UniProtKB-SubCell"/>
</dbReference>
<keyword evidence="4 12" id="KW-0812">Transmembrane</keyword>
<keyword evidence="5" id="KW-1133">Transmembrane helix</keyword>
<accession>A0A8J4X030</accession>
<dbReference type="PANTHER" id="PTHR17613:SF9">
    <property type="entry name" value="TRANSMEMBRANE AND COILED-COIL DOMAINS PROTEIN 2"/>
    <property type="match status" value="1"/>
</dbReference>
<dbReference type="AlphaFoldDB" id="A0A8J4X030"/>
<evidence type="ECO:0000256" key="2">
    <source>
        <dbReference type="ARBA" id="ARBA00006726"/>
    </source>
</evidence>
<dbReference type="Pfam" id="PF10267">
    <property type="entry name" value="Tmemb_cc2"/>
    <property type="match status" value="1"/>
</dbReference>
<comment type="caution">
    <text evidence="12">The sequence shown here is derived from an EMBL/GenBank/DDBJ whole genome shotgun (WGS) entry which is preliminary data.</text>
</comment>
<gene>
    <name evidence="12" type="primary">tmcc2</name>
    <name evidence="12" type="ORF">DAT39_021651</name>
</gene>
<feature type="non-terminal residue" evidence="12">
    <location>
        <position position="1"/>
    </location>
</feature>
<feature type="compositionally biased region" description="Basic residues" evidence="10">
    <location>
        <begin position="371"/>
        <end position="382"/>
    </location>
</feature>
<keyword evidence="13" id="KW-1185">Reference proteome</keyword>
<evidence type="ECO:0000256" key="10">
    <source>
        <dbReference type="SAM" id="MobiDB-lite"/>
    </source>
</evidence>
<feature type="domain" description="Cyclin-dependent kinase inhibitor" evidence="11">
    <location>
        <begin position="31"/>
        <end position="79"/>
    </location>
</feature>
<feature type="coiled-coil region" evidence="9">
    <location>
        <begin position="425"/>
        <end position="463"/>
    </location>
</feature>
<keyword evidence="6" id="KW-0649">Protein kinase inhibitor</keyword>
<comment type="similarity">
    <text evidence="2">Belongs to the CDI family.</text>
</comment>
<evidence type="ECO:0000259" key="11">
    <source>
        <dbReference type="Pfam" id="PF02234"/>
    </source>
</evidence>
<organism evidence="12 13">
    <name type="scientific">Clarias magur</name>
    <name type="common">Asian catfish</name>
    <name type="synonym">Macropteronotus magur</name>
    <dbReference type="NCBI Taxonomy" id="1594786"/>
    <lineage>
        <taxon>Eukaryota</taxon>
        <taxon>Metazoa</taxon>
        <taxon>Chordata</taxon>
        <taxon>Craniata</taxon>
        <taxon>Vertebrata</taxon>
        <taxon>Euteleostomi</taxon>
        <taxon>Actinopterygii</taxon>
        <taxon>Neopterygii</taxon>
        <taxon>Teleostei</taxon>
        <taxon>Ostariophysi</taxon>
        <taxon>Siluriformes</taxon>
        <taxon>Clariidae</taxon>
        <taxon>Clarias</taxon>
    </lineage>
</organism>
<comment type="subcellular location">
    <subcellularLocation>
        <location evidence="1">Membrane</location>
    </subcellularLocation>
</comment>
<evidence type="ECO:0000256" key="8">
    <source>
        <dbReference type="ARBA" id="ARBA00023136"/>
    </source>
</evidence>
<evidence type="ECO:0000313" key="12">
    <source>
        <dbReference type="EMBL" id="KAF5888648.1"/>
    </source>
</evidence>
<evidence type="ECO:0000256" key="4">
    <source>
        <dbReference type="ARBA" id="ARBA00022692"/>
    </source>
</evidence>
<feature type="compositionally biased region" description="Gly residues" evidence="10">
    <location>
        <begin position="348"/>
        <end position="362"/>
    </location>
</feature>
<name>A0A8J4X030_CLAMG</name>
<dbReference type="InterPro" id="IPR044898">
    <property type="entry name" value="CDI_dom_sf"/>
</dbReference>
<keyword evidence="8" id="KW-0472">Membrane</keyword>